<keyword evidence="4 6" id="KW-0573">Peptidoglycan synthesis</keyword>
<dbReference type="UniPathway" id="UPA00219"/>
<evidence type="ECO:0000313" key="9">
    <source>
        <dbReference type="EMBL" id="VYS78152.1"/>
    </source>
</evidence>
<evidence type="ECO:0000256" key="7">
    <source>
        <dbReference type="SAM" id="MobiDB-lite"/>
    </source>
</evidence>
<dbReference type="EMBL" id="CACRSM010000002">
    <property type="protein sequence ID" value="VYS78152.1"/>
    <property type="molecule type" value="Genomic_DNA"/>
</dbReference>
<dbReference type="PANTHER" id="PTHR30582">
    <property type="entry name" value="L,D-TRANSPEPTIDASE"/>
    <property type="match status" value="1"/>
</dbReference>
<keyword evidence="5 6" id="KW-0961">Cell wall biogenesis/degradation</keyword>
<protein>
    <submittedName>
        <fullName evidence="9">L,D-transpeptidase catalytic domain</fullName>
    </submittedName>
</protein>
<feature type="compositionally biased region" description="Basic and acidic residues" evidence="7">
    <location>
        <begin position="271"/>
        <end position="282"/>
    </location>
</feature>
<evidence type="ECO:0000256" key="1">
    <source>
        <dbReference type="ARBA" id="ARBA00004752"/>
    </source>
</evidence>
<dbReference type="InterPro" id="IPR005490">
    <property type="entry name" value="LD_TPept_cat_dom"/>
</dbReference>
<evidence type="ECO:0000256" key="2">
    <source>
        <dbReference type="ARBA" id="ARBA00022679"/>
    </source>
</evidence>
<evidence type="ECO:0000256" key="6">
    <source>
        <dbReference type="PROSITE-ProRule" id="PRU01373"/>
    </source>
</evidence>
<reference evidence="9" key="1">
    <citation type="submission" date="2019-11" db="EMBL/GenBank/DDBJ databases">
        <authorList>
            <person name="Feng L."/>
        </authorList>
    </citation>
    <scope>NUCLEOTIDE SEQUENCE</scope>
    <source>
        <strain evidence="9">AodontolyticusLFYP35</strain>
    </source>
</reference>
<dbReference type="GO" id="GO:0018104">
    <property type="term" value="P:peptidoglycan-protein cross-linking"/>
    <property type="evidence" value="ECO:0007669"/>
    <property type="project" value="TreeGrafter"/>
</dbReference>
<accession>A0A6N2RB85</accession>
<feature type="active site" description="Nucleophile" evidence="6">
    <location>
        <position position="456"/>
    </location>
</feature>
<evidence type="ECO:0000259" key="8">
    <source>
        <dbReference type="PROSITE" id="PS52029"/>
    </source>
</evidence>
<dbReference type="InterPro" id="IPR038063">
    <property type="entry name" value="Transpep_catalytic_dom"/>
</dbReference>
<gene>
    <name evidence="9" type="ORF">AOLFYP35_00278</name>
</gene>
<organism evidence="9">
    <name type="scientific">Schaalia odontolytica</name>
    <dbReference type="NCBI Taxonomy" id="1660"/>
    <lineage>
        <taxon>Bacteria</taxon>
        <taxon>Bacillati</taxon>
        <taxon>Actinomycetota</taxon>
        <taxon>Actinomycetes</taxon>
        <taxon>Actinomycetales</taxon>
        <taxon>Actinomycetaceae</taxon>
        <taxon>Schaalia</taxon>
    </lineage>
</organism>
<keyword evidence="3 6" id="KW-0133">Cell shape</keyword>
<name>A0A6N2RB85_9ACTO</name>
<dbReference type="GO" id="GO:0005576">
    <property type="term" value="C:extracellular region"/>
    <property type="evidence" value="ECO:0007669"/>
    <property type="project" value="TreeGrafter"/>
</dbReference>
<proteinExistence type="predicted"/>
<dbReference type="GO" id="GO:0008360">
    <property type="term" value="P:regulation of cell shape"/>
    <property type="evidence" value="ECO:0007669"/>
    <property type="project" value="UniProtKB-UniRule"/>
</dbReference>
<dbReference type="Gene3D" id="2.40.440.10">
    <property type="entry name" value="L,D-transpeptidase catalytic domain-like"/>
    <property type="match status" value="1"/>
</dbReference>
<dbReference type="GO" id="GO:0071972">
    <property type="term" value="F:peptidoglycan L,D-transpeptidase activity"/>
    <property type="evidence" value="ECO:0007669"/>
    <property type="project" value="TreeGrafter"/>
</dbReference>
<evidence type="ECO:0000256" key="3">
    <source>
        <dbReference type="ARBA" id="ARBA00022960"/>
    </source>
</evidence>
<sequence>MSEHKSSLSRKPLVIGVTLGCVLIALCAAGVAYALHYSARALPNVSVAGQSVSGMTRDEIAQMVDQRAKAMQVNVVVEGHSTPLTLSDMGITVDPQGSADQALAANSNLFHRFKAIFVHNDVPAAINVDDLKMKDLSNSIASSLGTPVVDATVRPAEDQESFVSTKSQAGRGVPYDTLRNSLDEAARMLRGGDVQLSATNLLPVVDDASAQTVAEAANKLAQIPVEISDGEETIEAGSKDRVGWVKIALADDGSLKQPAIDEERVREWVRSRGEETNRDPVNGRHNVNSAGNIVQTPKKAVDGRKVKDLDALAASVITSLKDNKKFEGNFSYDVTPATYERKLIADGAENLVYQAAPGEKWLEINLGNNSVTAYEGATVVHGPVAIVPGSPGHETVTGLYNVYLKYQAQDMGCTPDWPYCAKGVPWVTYWTGSYAFHGAPWQDSFGWSGPGGSHGCINMPVEEAHWVYQWSEIGTPVMSHY</sequence>
<keyword evidence="2" id="KW-0808">Transferase</keyword>
<feature type="active site" description="Proton donor/acceptor" evidence="6">
    <location>
        <position position="437"/>
    </location>
</feature>
<dbReference type="PROSITE" id="PS52029">
    <property type="entry name" value="LD_TPASE"/>
    <property type="match status" value="1"/>
</dbReference>
<dbReference type="CDD" id="cd16913">
    <property type="entry name" value="YkuD_like"/>
    <property type="match status" value="1"/>
</dbReference>
<dbReference type="AlphaFoldDB" id="A0A6N2RB85"/>
<dbReference type="GO" id="GO:0071555">
    <property type="term" value="P:cell wall organization"/>
    <property type="evidence" value="ECO:0007669"/>
    <property type="project" value="UniProtKB-UniRule"/>
</dbReference>
<dbReference type="GO" id="GO:0016740">
    <property type="term" value="F:transferase activity"/>
    <property type="evidence" value="ECO:0007669"/>
    <property type="project" value="UniProtKB-KW"/>
</dbReference>
<dbReference type="Pfam" id="PF03734">
    <property type="entry name" value="YkuD"/>
    <property type="match status" value="1"/>
</dbReference>
<dbReference type="PANTHER" id="PTHR30582:SF2">
    <property type="entry name" value="L,D-TRANSPEPTIDASE YCIB-RELATED"/>
    <property type="match status" value="1"/>
</dbReference>
<evidence type="ECO:0000256" key="5">
    <source>
        <dbReference type="ARBA" id="ARBA00023316"/>
    </source>
</evidence>
<feature type="region of interest" description="Disordered" evidence="7">
    <location>
        <begin position="271"/>
        <end position="290"/>
    </location>
</feature>
<dbReference type="SUPFAM" id="SSF141523">
    <property type="entry name" value="L,D-transpeptidase catalytic domain-like"/>
    <property type="match status" value="1"/>
</dbReference>
<comment type="pathway">
    <text evidence="1 6">Cell wall biogenesis; peptidoglycan biosynthesis.</text>
</comment>
<evidence type="ECO:0000256" key="4">
    <source>
        <dbReference type="ARBA" id="ARBA00022984"/>
    </source>
</evidence>
<dbReference type="InterPro" id="IPR050979">
    <property type="entry name" value="LD-transpeptidase"/>
</dbReference>
<feature type="domain" description="L,D-TPase catalytic" evidence="8">
    <location>
        <begin position="360"/>
        <end position="480"/>
    </location>
</feature>